<sequence>MTGLRPALGAGFGCGTIVGMDSALRPRRSVLFMPGANARALEKARSIDCDGIIIDLEDAVAPDLKVEARERAAGVVKGHPYGYREVAVRVNGMDTQWYHDDLVAAVAAGPDAIAVPKVGSAEQVRAIVADMEAAGADESVKLWAMIETPRAVLDCLDIAEASDRLTVLIMGTNDLTKELRASHVAGRAPVATALQMCMLAARAAGTAILDGVYNDVRDVEGFTAQCREAQLMGFDGKTLIHPGQVGPANEVFAPDAEEVAEARGIIDAWENGNGSGVVTYQGRMIENLHVDTARRALAMAEAIEARR</sequence>
<dbReference type="GO" id="GO:0016829">
    <property type="term" value="F:lyase activity"/>
    <property type="evidence" value="ECO:0007669"/>
    <property type="project" value="UniProtKB-KW"/>
</dbReference>
<dbReference type="PANTHER" id="PTHR32308">
    <property type="entry name" value="LYASE BETA SUBUNIT, PUTATIVE (AFU_ORTHOLOGUE AFUA_4G13030)-RELATED"/>
    <property type="match status" value="1"/>
</dbReference>
<dbReference type="GO" id="GO:0006107">
    <property type="term" value="P:oxaloacetate metabolic process"/>
    <property type="evidence" value="ECO:0007669"/>
    <property type="project" value="TreeGrafter"/>
</dbReference>
<feature type="binding site" evidence="5">
    <location>
        <position position="174"/>
    </location>
    <ligand>
        <name>Mg(2+)</name>
        <dbReference type="ChEBI" id="CHEBI:18420"/>
    </ligand>
</feature>
<name>F9NWZ0_9ACTN</name>
<dbReference type="Proteomes" id="UP000007832">
    <property type="component" value="Unassembled WGS sequence"/>
</dbReference>
<dbReference type="EMBL" id="AFUN01000038">
    <property type="protein sequence ID" value="EGR95531.1"/>
    <property type="molecule type" value="Genomic_DNA"/>
</dbReference>
<accession>F9NWZ0</accession>
<dbReference type="STRING" id="1574624.GCA_001642025_01154"/>
<dbReference type="PIRSF" id="PIRSF015582">
    <property type="entry name" value="Cit_lyase_B"/>
    <property type="match status" value="1"/>
</dbReference>
<dbReference type="Gene3D" id="3.20.20.60">
    <property type="entry name" value="Phosphoenolpyruvate-binding domains"/>
    <property type="match status" value="1"/>
</dbReference>
<dbReference type="InterPro" id="IPR005000">
    <property type="entry name" value="Aldolase/citrate-lyase_domain"/>
</dbReference>
<dbReference type="PANTHER" id="PTHR32308:SF10">
    <property type="entry name" value="CITRATE LYASE SUBUNIT BETA"/>
    <property type="match status" value="1"/>
</dbReference>
<protein>
    <submittedName>
        <fullName evidence="7">HpcH/HpaI aldolase/citrate lyase family protein</fullName>
    </submittedName>
</protein>
<keyword evidence="2 5" id="KW-0479">Metal-binding</keyword>
<evidence type="ECO:0000256" key="1">
    <source>
        <dbReference type="ARBA" id="ARBA00001946"/>
    </source>
</evidence>
<keyword evidence="3 5" id="KW-0460">Magnesium</keyword>
<comment type="caution">
    <text evidence="7">The sequence shown here is derived from an EMBL/GenBank/DDBJ whole genome shotgun (WGS) entry which is preliminary data.</text>
</comment>
<feature type="binding site" evidence="4">
    <location>
        <position position="147"/>
    </location>
    <ligand>
        <name>substrate</name>
    </ligand>
</feature>
<dbReference type="Pfam" id="PF03328">
    <property type="entry name" value="HpcH_HpaI"/>
    <property type="match status" value="1"/>
</dbReference>
<keyword evidence="7" id="KW-0456">Lyase</keyword>
<evidence type="ECO:0000313" key="8">
    <source>
        <dbReference type="Proteomes" id="UP000007832"/>
    </source>
</evidence>
<dbReference type="PATRIC" id="fig|1051006.4.peg.1698"/>
<proteinExistence type="predicted"/>
<comment type="cofactor">
    <cofactor evidence="1">
        <name>Mg(2+)</name>
        <dbReference type="ChEBI" id="CHEBI:18420"/>
    </cofactor>
</comment>
<reference evidence="7 8" key="1">
    <citation type="submission" date="2011-07" db="EMBL/GenBank/DDBJ databases">
        <title>Genome Sequence of Propionibacterium acnes SK182B-JCVI.</title>
        <authorList>
            <person name="Durkin A.S."/>
            <person name="Madupu R."/>
            <person name="Hostetler J."/>
            <person name="Radune D."/>
            <person name="Torralba M."/>
            <person name="Methe B."/>
            <person name="Sutton G."/>
            <person name="Strausberg R.L."/>
            <person name="Nelson K.E."/>
        </authorList>
    </citation>
    <scope>NUCLEOTIDE SEQUENCE [LARGE SCALE GENOMIC DNA]</scope>
    <source>
        <strain evidence="7 8">SK182B-JCVI</strain>
    </source>
</reference>
<dbReference type="InterPro" id="IPR015813">
    <property type="entry name" value="Pyrv/PenolPyrv_kinase-like_dom"/>
</dbReference>
<evidence type="ECO:0000256" key="2">
    <source>
        <dbReference type="ARBA" id="ARBA00022723"/>
    </source>
</evidence>
<feature type="domain" description="HpcH/HpaI aldolase/citrate lyase" evidence="6">
    <location>
        <begin position="28"/>
        <end position="242"/>
    </location>
</feature>
<evidence type="ECO:0000256" key="3">
    <source>
        <dbReference type="ARBA" id="ARBA00022842"/>
    </source>
</evidence>
<evidence type="ECO:0000256" key="5">
    <source>
        <dbReference type="PIRSR" id="PIRSR015582-2"/>
    </source>
</evidence>
<dbReference type="AlphaFoldDB" id="F9NWZ0"/>
<dbReference type="SUPFAM" id="SSF51621">
    <property type="entry name" value="Phosphoenolpyruvate/pyruvate domain"/>
    <property type="match status" value="1"/>
</dbReference>
<dbReference type="GO" id="GO:0000287">
    <property type="term" value="F:magnesium ion binding"/>
    <property type="evidence" value="ECO:0007669"/>
    <property type="project" value="TreeGrafter"/>
</dbReference>
<evidence type="ECO:0000259" key="6">
    <source>
        <dbReference type="Pfam" id="PF03328"/>
    </source>
</evidence>
<feature type="binding site" evidence="5">
    <location>
        <position position="147"/>
    </location>
    <ligand>
        <name>Mg(2+)</name>
        <dbReference type="ChEBI" id="CHEBI:18420"/>
    </ligand>
</feature>
<dbReference type="eggNOG" id="COG2301">
    <property type="taxonomic scope" value="Bacteria"/>
</dbReference>
<feature type="binding site" evidence="4">
    <location>
        <position position="89"/>
    </location>
    <ligand>
        <name>substrate</name>
    </ligand>
</feature>
<evidence type="ECO:0000256" key="4">
    <source>
        <dbReference type="PIRSR" id="PIRSR015582-1"/>
    </source>
</evidence>
<dbReference type="InterPro" id="IPR011206">
    <property type="entry name" value="Citrate_lyase_beta/mcl1/mcl2"/>
</dbReference>
<gene>
    <name evidence="7" type="ORF">HMPREF1162_1963</name>
</gene>
<evidence type="ECO:0000313" key="7">
    <source>
        <dbReference type="EMBL" id="EGR95531.1"/>
    </source>
</evidence>
<dbReference type="InterPro" id="IPR040442">
    <property type="entry name" value="Pyrv_kinase-like_dom_sf"/>
</dbReference>
<organism evidence="7 8">
    <name type="scientific">[Propionibacterium] namnetense SK182B-JCVI</name>
    <dbReference type="NCBI Taxonomy" id="1051006"/>
    <lineage>
        <taxon>Bacteria</taxon>
        <taxon>Bacillati</taxon>
        <taxon>Actinomycetota</taxon>
        <taxon>Actinomycetes</taxon>
        <taxon>Propionibacteriales</taxon>
        <taxon>Propionibacteriaceae</taxon>
        <taxon>Cutibacterium</taxon>
    </lineage>
</organism>